<protein>
    <recommendedName>
        <fullName evidence="2">Glucose-methanol-choline oxidoreductase C-terminal domain-containing protein</fullName>
    </recommendedName>
</protein>
<dbReference type="PANTHER" id="PTHR11552:SF147">
    <property type="entry name" value="CHOLINE DEHYDROGENASE, MITOCHONDRIAL"/>
    <property type="match status" value="1"/>
</dbReference>
<dbReference type="Gene3D" id="3.30.560.10">
    <property type="entry name" value="Glucose Oxidase, domain 3"/>
    <property type="match status" value="1"/>
</dbReference>
<dbReference type="GO" id="GO:0050660">
    <property type="term" value="F:flavin adenine dinucleotide binding"/>
    <property type="evidence" value="ECO:0007669"/>
    <property type="project" value="InterPro"/>
</dbReference>
<dbReference type="GO" id="GO:0016614">
    <property type="term" value="F:oxidoreductase activity, acting on CH-OH group of donors"/>
    <property type="evidence" value="ECO:0007669"/>
    <property type="project" value="InterPro"/>
</dbReference>
<dbReference type="Gene3D" id="3.50.50.60">
    <property type="entry name" value="FAD/NAD(P)-binding domain"/>
    <property type="match status" value="1"/>
</dbReference>
<dbReference type="EMBL" id="BGPR01005246">
    <property type="protein sequence ID" value="GBN08252.1"/>
    <property type="molecule type" value="Genomic_DNA"/>
</dbReference>
<name>A0A4Y2L143_ARAVE</name>
<feature type="domain" description="Glucose-methanol-choline oxidoreductase C-terminal" evidence="2">
    <location>
        <begin position="202"/>
        <end position="286"/>
    </location>
</feature>
<reference evidence="3 4" key="1">
    <citation type="journal article" date="2019" name="Sci. Rep.">
        <title>Orb-weaving spider Araneus ventricosus genome elucidates the spidroin gene catalogue.</title>
        <authorList>
            <person name="Kono N."/>
            <person name="Nakamura H."/>
            <person name="Ohtoshi R."/>
            <person name="Moran D.A.P."/>
            <person name="Shinohara A."/>
            <person name="Yoshida Y."/>
            <person name="Fujiwara M."/>
            <person name="Mori M."/>
            <person name="Tomita M."/>
            <person name="Arakawa K."/>
        </authorList>
    </citation>
    <scope>NUCLEOTIDE SEQUENCE [LARGE SCALE GENOMIC DNA]</scope>
</reference>
<dbReference type="InterPro" id="IPR036188">
    <property type="entry name" value="FAD/NAD-bd_sf"/>
</dbReference>
<dbReference type="OrthoDB" id="6781249at2759"/>
<dbReference type="PANTHER" id="PTHR11552">
    <property type="entry name" value="GLUCOSE-METHANOL-CHOLINE GMC OXIDOREDUCTASE"/>
    <property type="match status" value="1"/>
</dbReference>
<dbReference type="AlphaFoldDB" id="A0A4Y2L143"/>
<evidence type="ECO:0000313" key="3">
    <source>
        <dbReference type="EMBL" id="GBN08252.1"/>
    </source>
</evidence>
<comment type="similarity">
    <text evidence="1">Belongs to the GMC oxidoreductase family.</text>
</comment>
<proteinExistence type="inferred from homology"/>
<sequence length="286" mass="31928">MAPGSKSYSQNIRRIWRPLHAAQWPMSSRRCGVEAWRWYQLKFRPCHMTTAQNDKASANSPCVSSAPDVNRRASGIGHDQGLEQCIAWQPDGCLSLVGSSEVCQELMETFTLSLNTVLTLSFIVPQSSSLGGAFASGNRDSLVRRIWNVLPLGYRTAFATDDADVHIVKTAIEIYEKIKKQVVVIGQDVDLLLSLNALTPDYMDILMLKEVMEQCVNIVVNTTAFKKLGAKMFTIKVPGCDKYEIYSDNYLRCLAKDYPFNIYHPSGTCKMGDADDETTVVDPKLK</sequence>
<dbReference type="InterPro" id="IPR012132">
    <property type="entry name" value="GMC_OxRdtase"/>
</dbReference>
<dbReference type="Proteomes" id="UP000499080">
    <property type="component" value="Unassembled WGS sequence"/>
</dbReference>
<evidence type="ECO:0000256" key="1">
    <source>
        <dbReference type="ARBA" id="ARBA00010790"/>
    </source>
</evidence>
<comment type="caution">
    <text evidence="3">The sequence shown here is derived from an EMBL/GenBank/DDBJ whole genome shotgun (WGS) entry which is preliminary data.</text>
</comment>
<evidence type="ECO:0000313" key="4">
    <source>
        <dbReference type="Proteomes" id="UP000499080"/>
    </source>
</evidence>
<keyword evidence="4" id="KW-1185">Reference proteome</keyword>
<dbReference type="SUPFAM" id="SSF54373">
    <property type="entry name" value="FAD-linked reductases, C-terminal domain"/>
    <property type="match status" value="1"/>
</dbReference>
<dbReference type="InterPro" id="IPR007867">
    <property type="entry name" value="GMC_OxRtase_C"/>
</dbReference>
<evidence type="ECO:0000259" key="2">
    <source>
        <dbReference type="Pfam" id="PF05199"/>
    </source>
</evidence>
<dbReference type="Pfam" id="PF05199">
    <property type="entry name" value="GMC_oxred_C"/>
    <property type="match status" value="1"/>
</dbReference>
<gene>
    <name evidence="3" type="ORF">AVEN_73975_1</name>
</gene>
<organism evidence="3 4">
    <name type="scientific">Araneus ventricosus</name>
    <name type="common">Orbweaver spider</name>
    <name type="synonym">Epeira ventricosa</name>
    <dbReference type="NCBI Taxonomy" id="182803"/>
    <lineage>
        <taxon>Eukaryota</taxon>
        <taxon>Metazoa</taxon>
        <taxon>Ecdysozoa</taxon>
        <taxon>Arthropoda</taxon>
        <taxon>Chelicerata</taxon>
        <taxon>Arachnida</taxon>
        <taxon>Araneae</taxon>
        <taxon>Araneomorphae</taxon>
        <taxon>Entelegynae</taxon>
        <taxon>Araneoidea</taxon>
        <taxon>Araneidae</taxon>
        <taxon>Araneus</taxon>
    </lineage>
</organism>
<accession>A0A4Y2L143</accession>